<organism evidence="6 7">
    <name type="scientific">Hwanghaeella grinnelliae</name>
    <dbReference type="NCBI Taxonomy" id="2500179"/>
    <lineage>
        <taxon>Bacteria</taxon>
        <taxon>Pseudomonadati</taxon>
        <taxon>Pseudomonadota</taxon>
        <taxon>Alphaproteobacteria</taxon>
        <taxon>Rhodospirillales</taxon>
        <taxon>Rhodospirillaceae</taxon>
        <taxon>Hwanghaeella</taxon>
    </lineage>
</organism>
<dbReference type="Pfam" id="PF13458">
    <property type="entry name" value="Peripla_BP_6"/>
    <property type="match status" value="1"/>
</dbReference>
<keyword evidence="2 4" id="KW-0732">Signal</keyword>
<dbReference type="Proteomes" id="UP000287447">
    <property type="component" value="Unassembled WGS sequence"/>
</dbReference>
<dbReference type="OrthoDB" id="9783240at2"/>
<dbReference type="CDD" id="cd06330">
    <property type="entry name" value="PBP1_As_SBP-like"/>
    <property type="match status" value="1"/>
</dbReference>
<evidence type="ECO:0000256" key="1">
    <source>
        <dbReference type="ARBA" id="ARBA00010062"/>
    </source>
</evidence>
<reference evidence="7" key="1">
    <citation type="submission" date="2019-01" db="EMBL/GenBank/DDBJ databases">
        <title>Gri0909 isolated from a small marine red alga.</title>
        <authorList>
            <person name="Kim J."/>
            <person name="Jeong S.E."/>
            <person name="Jeon C.O."/>
        </authorList>
    </citation>
    <scope>NUCLEOTIDE SEQUENCE [LARGE SCALE GENOMIC DNA]</scope>
    <source>
        <strain evidence="7">Gri0909</strain>
    </source>
</reference>
<evidence type="ECO:0000313" key="6">
    <source>
        <dbReference type="EMBL" id="RVU34279.1"/>
    </source>
</evidence>
<protein>
    <submittedName>
        <fullName evidence="6">ABC transporter substrate-binding protein</fullName>
    </submittedName>
</protein>
<name>A0A437QIC3_9PROT</name>
<evidence type="ECO:0000256" key="4">
    <source>
        <dbReference type="SAM" id="SignalP"/>
    </source>
</evidence>
<keyword evidence="3" id="KW-0813">Transport</keyword>
<dbReference type="InterPro" id="IPR051010">
    <property type="entry name" value="BCAA_transport"/>
</dbReference>
<evidence type="ECO:0000256" key="3">
    <source>
        <dbReference type="ARBA" id="ARBA00022970"/>
    </source>
</evidence>
<dbReference type="GO" id="GO:0006865">
    <property type="term" value="P:amino acid transport"/>
    <property type="evidence" value="ECO:0007669"/>
    <property type="project" value="UniProtKB-KW"/>
</dbReference>
<comment type="caution">
    <text evidence="6">The sequence shown here is derived from an EMBL/GenBank/DDBJ whole genome shotgun (WGS) entry which is preliminary data.</text>
</comment>
<dbReference type="Gene3D" id="3.40.50.2300">
    <property type="match status" value="2"/>
</dbReference>
<dbReference type="InterPro" id="IPR028081">
    <property type="entry name" value="Leu-bd"/>
</dbReference>
<keyword evidence="7" id="KW-1185">Reference proteome</keyword>
<dbReference type="PANTHER" id="PTHR30483">
    <property type="entry name" value="LEUCINE-SPECIFIC-BINDING PROTEIN"/>
    <property type="match status" value="1"/>
</dbReference>
<evidence type="ECO:0000313" key="7">
    <source>
        <dbReference type="Proteomes" id="UP000287447"/>
    </source>
</evidence>
<sequence>MRGTSVAACLVAGAMTAISGAAQAQEKLKVGVVGFYTGAAAGPFGIPARNAAELMVEAINAGNVPAPYNTKGAGGMEIEAVYIDESGGTTKQVTEYRNMVQRQGVDAVIGYISSGSCLAVAPVAEELKTFTILFDCGTPRIFEDADYQYVFRTSAHATMDSVGAARYIATKFGDTKTYQGINQNYAWGQDSWRDFDLAMQSVLPGSEAAEPLWPKIFQGQYGAEISRLSVSPPEVLHTSFWGGDLESFILQSSARSLHKRTKMLLTTGESVTQRLGRKLPDGVIIGARGPYGILAKETELSKWLSQTFADRFGTKPTFPSYHMAQAFIAMKIAYDNAAAASGGSKPSVDDVAAGLRHKTFEAFGTTIDMKLGKGQQAITPTAYGIAKWDSDTGEQTITDVVTYPAECVNPPAGVNSVDWIKGGMQGAKC</sequence>
<gene>
    <name evidence="6" type="ORF">EOI86_23065</name>
</gene>
<feature type="domain" description="Leucine-binding protein" evidence="5">
    <location>
        <begin position="28"/>
        <end position="390"/>
    </location>
</feature>
<feature type="chain" id="PRO_5019178450" evidence="4">
    <location>
        <begin position="25"/>
        <end position="429"/>
    </location>
</feature>
<dbReference type="AlphaFoldDB" id="A0A437QIC3"/>
<keyword evidence="3" id="KW-0029">Amino-acid transport</keyword>
<comment type="similarity">
    <text evidence="1">Belongs to the leucine-binding protein family.</text>
</comment>
<evidence type="ECO:0000256" key="2">
    <source>
        <dbReference type="ARBA" id="ARBA00022729"/>
    </source>
</evidence>
<dbReference type="SUPFAM" id="SSF53822">
    <property type="entry name" value="Periplasmic binding protein-like I"/>
    <property type="match status" value="1"/>
</dbReference>
<dbReference type="EMBL" id="SADE01000004">
    <property type="protein sequence ID" value="RVU34279.1"/>
    <property type="molecule type" value="Genomic_DNA"/>
</dbReference>
<accession>A0A437QIC3</accession>
<dbReference type="PANTHER" id="PTHR30483:SF37">
    <property type="entry name" value="ABC TRANSPORTER SUBSTRATE-BINDING PROTEIN"/>
    <property type="match status" value="1"/>
</dbReference>
<proteinExistence type="inferred from homology"/>
<evidence type="ECO:0000259" key="5">
    <source>
        <dbReference type="Pfam" id="PF13458"/>
    </source>
</evidence>
<feature type="signal peptide" evidence="4">
    <location>
        <begin position="1"/>
        <end position="24"/>
    </location>
</feature>
<dbReference type="InterPro" id="IPR028082">
    <property type="entry name" value="Peripla_BP_I"/>
</dbReference>